<evidence type="ECO:0000313" key="1">
    <source>
        <dbReference type="EMBL" id="GCC26255.1"/>
    </source>
</evidence>
<dbReference type="AlphaFoldDB" id="A0A401S777"/>
<name>A0A401S777_CHIPU</name>
<gene>
    <name evidence="1" type="ORF">chiPu_0004670</name>
</gene>
<keyword evidence="2" id="KW-1185">Reference proteome</keyword>
<sequence length="121" mass="13556">MRRELCWEKEGSELSEERVESSIAGRRKGVVGAMREQHARKKKKGMCRVAWIAVVTSRREGALRRCWPLRSVEPRRSSGRSKRILVVTGGTKSAPLIVRADHQLQTAVAVTSDRGLLFVGC</sequence>
<comment type="caution">
    <text evidence="1">The sequence shown here is derived from an EMBL/GenBank/DDBJ whole genome shotgun (WGS) entry which is preliminary data.</text>
</comment>
<organism evidence="1 2">
    <name type="scientific">Chiloscyllium punctatum</name>
    <name type="common">Brownbanded bambooshark</name>
    <name type="synonym">Hemiscyllium punctatum</name>
    <dbReference type="NCBI Taxonomy" id="137246"/>
    <lineage>
        <taxon>Eukaryota</taxon>
        <taxon>Metazoa</taxon>
        <taxon>Chordata</taxon>
        <taxon>Craniata</taxon>
        <taxon>Vertebrata</taxon>
        <taxon>Chondrichthyes</taxon>
        <taxon>Elasmobranchii</taxon>
        <taxon>Galeomorphii</taxon>
        <taxon>Galeoidea</taxon>
        <taxon>Orectolobiformes</taxon>
        <taxon>Hemiscylliidae</taxon>
        <taxon>Chiloscyllium</taxon>
    </lineage>
</organism>
<accession>A0A401S777</accession>
<proteinExistence type="predicted"/>
<dbReference type="Proteomes" id="UP000287033">
    <property type="component" value="Unassembled WGS sequence"/>
</dbReference>
<reference evidence="1 2" key="1">
    <citation type="journal article" date="2018" name="Nat. Ecol. Evol.">
        <title>Shark genomes provide insights into elasmobranch evolution and the origin of vertebrates.</title>
        <authorList>
            <person name="Hara Y"/>
            <person name="Yamaguchi K"/>
            <person name="Onimaru K"/>
            <person name="Kadota M"/>
            <person name="Koyanagi M"/>
            <person name="Keeley SD"/>
            <person name="Tatsumi K"/>
            <person name="Tanaka K"/>
            <person name="Motone F"/>
            <person name="Kageyama Y"/>
            <person name="Nozu R"/>
            <person name="Adachi N"/>
            <person name="Nishimura O"/>
            <person name="Nakagawa R"/>
            <person name="Tanegashima C"/>
            <person name="Kiyatake I"/>
            <person name="Matsumoto R"/>
            <person name="Murakumo K"/>
            <person name="Nishida K"/>
            <person name="Terakita A"/>
            <person name="Kuratani S"/>
            <person name="Sato K"/>
            <person name="Hyodo S Kuraku.S."/>
        </authorList>
    </citation>
    <scope>NUCLEOTIDE SEQUENCE [LARGE SCALE GENOMIC DNA]</scope>
</reference>
<dbReference type="EMBL" id="BEZZ01000116">
    <property type="protein sequence ID" value="GCC26255.1"/>
    <property type="molecule type" value="Genomic_DNA"/>
</dbReference>
<protein>
    <submittedName>
        <fullName evidence="1">Uncharacterized protein</fullName>
    </submittedName>
</protein>
<evidence type="ECO:0000313" key="2">
    <source>
        <dbReference type="Proteomes" id="UP000287033"/>
    </source>
</evidence>